<feature type="domain" description="HTH asnC-type" evidence="4">
    <location>
        <begin position="5"/>
        <end position="66"/>
    </location>
</feature>
<dbReference type="PROSITE" id="PS50956">
    <property type="entry name" value="HTH_ASNC_2"/>
    <property type="match status" value="1"/>
</dbReference>
<evidence type="ECO:0000256" key="2">
    <source>
        <dbReference type="ARBA" id="ARBA00023125"/>
    </source>
</evidence>
<keyword evidence="2" id="KW-0238">DNA-binding</keyword>
<dbReference type="InterPro" id="IPR011008">
    <property type="entry name" value="Dimeric_a/b-barrel"/>
</dbReference>
<evidence type="ECO:0000313" key="6">
    <source>
        <dbReference type="Proteomes" id="UP001222118"/>
    </source>
</evidence>
<dbReference type="Gene3D" id="1.10.10.10">
    <property type="entry name" value="Winged helix-like DNA-binding domain superfamily/Winged helix DNA-binding domain"/>
    <property type="match status" value="1"/>
</dbReference>
<evidence type="ECO:0000259" key="4">
    <source>
        <dbReference type="PROSITE" id="PS50956"/>
    </source>
</evidence>
<gene>
    <name evidence="5" type="ORF">PSQ90_10035</name>
</gene>
<accession>A0ABY7YUX6</accession>
<keyword evidence="1" id="KW-0805">Transcription regulation</keyword>
<dbReference type="RefSeq" id="WP_282210186.1">
    <property type="nucleotide sequence ID" value="NZ_CP118247.1"/>
</dbReference>
<dbReference type="SUPFAM" id="SSF54909">
    <property type="entry name" value="Dimeric alpha+beta barrel"/>
    <property type="match status" value="1"/>
</dbReference>
<dbReference type="InterPro" id="IPR036390">
    <property type="entry name" value="WH_DNA-bd_sf"/>
</dbReference>
<evidence type="ECO:0000313" key="5">
    <source>
        <dbReference type="EMBL" id="WDR04665.1"/>
    </source>
</evidence>
<evidence type="ECO:0000256" key="3">
    <source>
        <dbReference type="ARBA" id="ARBA00023163"/>
    </source>
</evidence>
<dbReference type="InterPro" id="IPR019887">
    <property type="entry name" value="Tscrpt_reg_AsnC/Lrp_C"/>
</dbReference>
<proteinExistence type="predicted"/>
<dbReference type="InterPro" id="IPR000485">
    <property type="entry name" value="AsnC-type_HTH_dom"/>
</dbReference>
<dbReference type="PRINTS" id="PR00033">
    <property type="entry name" value="HTHASNC"/>
</dbReference>
<keyword evidence="3" id="KW-0804">Transcription</keyword>
<reference evidence="5 6" key="1">
    <citation type="submission" date="2023-02" db="EMBL/GenBank/DDBJ databases">
        <title>Devosia chondri sp. nov., isolated from the phycosphere of marine algae.</title>
        <authorList>
            <person name="Kim J.M."/>
            <person name="Lee J.K."/>
            <person name="Choi B.J."/>
            <person name="Bayburt H."/>
            <person name="Jeon C.O."/>
        </authorList>
    </citation>
    <scope>NUCLEOTIDE SEQUENCE [LARGE SCALE GENOMIC DNA]</scope>
    <source>
        <strain evidence="5 6">G2-5</strain>
    </source>
</reference>
<dbReference type="PANTHER" id="PTHR30154">
    <property type="entry name" value="LEUCINE-RESPONSIVE REGULATORY PROTEIN"/>
    <property type="match status" value="1"/>
</dbReference>
<organism evidence="5 6">
    <name type="scientific">Devosia rhodophyticola</name>
    <dbReference type="NCBI Taxonomy" id="3026423"/>
    <lineage>
        <taxon>Bacteria</taxon>
        <taxon>Pseudomonadati</taxon>
        <taxon>Pseudomonadota</taxon>
        <taxon>Alphaproteobacteria</taxon>
        <taxon>Hyphomicrobiales</taxon>
        <taxon>Devosiaceae</taxon>
        <taxon>Devosia</taxon>
    </lineage>
</organism>
<dbReference type="PANTHER" id="PTHR30154:SF34">
    <property type="entry name" value="TRANSCRIPTIONAL REGULATOR AZLB"/>
    <property type="match status" value="1"/>
</dbReference>
<keyword evidence="6" id="KW-1185">Reference proteome</keyword>
<dbReference type="Gene3D" id="3.30.70.920">
    <property type="match status" value="1"/>
</dbReference>
<sequence>MVIDLDRTDRHLLDLLQQDARQSLENLAAQVNLSTAAVQRRIKRLRDSKVITGEVVRVDEAAVGMAMTFIVSVELDRERASEIDAFRRKASKEPQVQQAYYTTGEADFVLIVLAHDMDDYELLTQRLFFDDPNIRRFRTSVVMGKSYRSLTVPTTHSAANLAD</sequence>
<dbReference type="Proteomes" id="UP001222118">
    <property type="component" value="Chromosome"/>
</dbReference>
<dbReference type="InterPro" id="IPR019888">
    <property type="entry name" value="Tscrpt_reg_AsnC-like"/>
</dbReference>
<dbReference type="Pfam" id="PF01037">
    <property type="entry name" value="AsnC_trans_reg"/>
    <property type="match status" value="1"/>
</dbReference>
<name>A0ABY7YUX6_9HYPH</name>
<evidence type="ECO:0000256" key="1">
    <source>
        <dbReference type="ARBA" id="ARBA00023015"/>
    </source>
</evidence>
<dbReference type="SUPFAM" id="SSF46785">
    <property type="entry name" value="Winged helix' DNA-binding domain"/>
    <property type="match status" value="1"/>
</dbReference>
<dbReference type="Pfam" id="PF13404">
    <property type="entry name" value="HTH_AsnC-type"/>
    <property type="match status" value="1"/>
</dbReference>
<dbReference type="SMART" id="SM00344">
    <property type="entry name" value="HTH_ASNC"/>
    <property type="match status" value="1"/>
</dbReference>
<protein>
    <submittedName>
        <fullName evidence="5">Lrp/AsnC family transcriptional regulator</fullName>
    </submittedName>
</protein>
<dbReference type="InterPro" id="IPR036388">
    <property type="entry name" value="WH-like_DNA-bd_sf"/>
</dbReference>
<dbReference type="EMBL" id="CP118247">
    <property type="protein sequence ID" value="WDR04665.1"/>
    <property type="molecule type" value="Genomic_DNA"/>
</dbReference>